<dbReference type="PROSITE" id="PS51683">
    <property type="entry name" value="SAM_OMT_II"/>
    <property type="match status" value="1"/>
</dbReference>
<organism evidence="7 8">
    <name type="scientific">Stemphylium lycopersici</name>
    <name type="common">Tomato gray leaf spot disease fungus</name>
    <name type="synonym">Thyrospora lycopersici</name>
    <dbReference type="NCBI Taxonomy" id="183478"/>
    <lineage>
        <taxon>Eukaryota</taxon>
        <taxon>Fungi</taxon>
        <taxon>Dikarya</taxon>
        <taxon>Ascomycota</taxon>
        <taxon>Pezizomycotina</taxon>
        <taxon>Dothideomycetes</taxon>
        <taxon>Pleosporomycetidae</taxon>
        <taxon>Pleosporales</taxon>
        <taxon>Pleosporineae</taxon>
        <taxon>Pleosporaceae</taxon>
        <taxon>Stemphylium</taxon>
    </lineage>
</organism>
<dbReference type="SUPFAM" id="SSF53335">
    <property type="entry name" value="S-adenosyl-L-methionine-dependent methyltransferases"/>
    <property type="match status" value="1"/>
</dbReference>
<dbReference type="InterPro" id="IPR029063">
    <property type="entry name" value="SAM-dependent_MTases_sf"/>
</dbReference>
<dbReference type="Pfam" id="PF08100">
    <property type="entry name" value="Dimerisation"/>
    <property type="match status" value="1"/>
</dbReference>
<dbReference type="InterPro" id="IPR036388">
    <property type="entry name" value="WH-like_DNA-bd_sf"/>
</dbReference>
<dbReference type="OrthoDB" id="2410195at2759"/>
<dbReference type="GO" id="GO:0032259">
    <property type="term" value="P:methylation"/>
    <property type="evidence" value="ECO:0007669"/>
    <property type="project" value="UniProtKB-KW"/>
</dbReference>
<dbReference type="PANTHER" id="PTHR43712:SF12">
    <property type="entry name" value="STERIGMATOCYSTIN 8-O-METHYLTRANSFERASE"/>
    <property type="match status" value="1"/>
</dbReference>
<dbReference type="InterPro" id="IPR001077">
    <property type="entry name" value="COMT_C"/>
</dbReference>
<comment type="caution">
    <text evidence="7">The sequence shown here is derived from an EMBL/GenBank/DDBJ whole genome shotgun (WGS) entry which is preliminary data.</text>
</comment>
<dbReference type="InterPro" id="IPR012967">
    <property type="entry name" value="COMT_dimerisation"/>
</dbReference>
<keyword evidence="8" id="KW-1185">Reference proteome</keyword>
<reference evidence="8" key="1">
    <citation type="submission" date="2018-05" db="EMBL/GenBank/DDBJ databases">
        <title>Draft genome sequence of Stemphylium lycopersici strain CIDEFI 213.</title>
        <authorList>
            <person name="Medina R."/>
            <person name="Franco M.E.E."/>
            <person name="Lucentini C.G."/>
            <person name="Saparrat M.C.N."/>
            <person name="Balatti P.A."/>
        </authorList>
    </citation>
    <scope>NUCLEOTIDE SEQUENCE [LARGE SCALE GENOMIC DNA]</scope>
    <source>
        <strain evidence="8">CIDEFI 213</strain>
    </source>
</reference>
<dbReference type="InterPro" id="IPR036390">
    <property type="entry name" value="WH_DNA-bd_sf"/>
</dbReference>
<feature type="region of interest" description="Disordered" evidence="4">
    <location>
        <begin position="422"/>
        <end position="460"/>
    </location>
</feature>
<gene>
    <name evidence="7" type="ORF">DDE83_008638</name>
</gene>
<dbReference type="Gene3D" id="1.10.10.10">
    <property type="entry name" value="Winged helix-like DNA-binding domain superfamily/Winged helix DNA-binding domain"/>
    <property type="match status" value="1"/>
</dbReference>
<feature type="domain" description="O-methyltransferase C-terminal" evidence="5">
    <location>
        <begin position="186"/>
        <end position="396"/>
    </location>
</feature>
<keyword evidence="1 7" id="KW-0489">Methyltransferase</keyword>
<evidence type="ECO:0000256" key="2">
    <source>
        <dbReference type="ARBA" id="ARBA00022679"/>
    </source>
</evidence>
<evidence type="ECO:0000259" key="6">
    <source>
        <dbReference type="Pfam" id="PF08100"/>
    </source>
</evidence>
<dbReference type="InterPro" id="IPR016461">
    <property type="entry name" value="COMT-like"/>
</dbReference>
<sequence length="460" mass="51613">MRAEQQSTLLELAKEVQNLTTKIVNDLTEKKIPEPSFAIDSESIPESPEQIDLRARLNDNARDLLRLVNGPRNDARTFVCYLYDLAAWQVACEFNFFEAIPQDGSATLGEIAEKVGMDEDRVGRFLRMLSSDRVFEETEKNVFKHTSRSVLYLKDKQWRDVMHYQLDEFFRAASETSESIKQSPSVTDGQKNAFVTRHGTDLFQYYKQDAKRAARFASAMAGVSRLERHFENLKESFPWEKISGRKVIDVGGGSGHMSVALARNFPNLELIVQDSLTMLSSASQNDFSDLNGRVTFMPHDFFTPQPVSGAAAYLLRYITHNWSDEDCIRIFRALVPALEKSPAGTPLLINDVVLPALGEASRYHDNRMRQVDIMMMLVLGAKQRTEEQFRRLLSDADPRLKIKTIHGKGNMSLIEAHLDTGSAGEAQEAASTAGSVTASAATQQHEDPVQASNKRTGARM</sequence>
<dbReference type="SUPFAM" id="SSF46785">
    <property type="entry name" value="Winged helix' DNA-binding domain"/>
    <property type="match status" value="1"/>
</dbReference>
<evidence type="ECO:0000256" key="3">
    <source>
        <dbReference type="ARBA" id="ARBA00022691"/>
    </source>
</evidence>
<feature type="domain" description="O-methyltransferase dimerisation" evidence="6">
    <location>
        <begin position="87"/>
        <end position="155"/>
    </location>
</feature>
<protein>
    <submittedName>
        <fullName evidence="7">Sterigmatocystin 8-o-methyltransferase</fullName>
    </submittedName>
</protein>
<evidence type="ECO:0000313" key="7">
    <source>
        <dbReference type="EMBL" id="RAR02203.1"/>
    </source>
</evidence>
<dbReference type="PANTHER" id="PTHR43712">
    <property type="entry name" value="PUTATIVE (AFU_ORTHOLOGUE AFUA_4G14580)-RELATED"/>
    <property type="match status" value="1"/>
</dbReference>
<evidence type="ECO:0000256" key="1">
    <source>
        <dbReference type="ARBA" id="ARBA00022603"/>
    </source>
</evidence>
<evidence type="ECO:0000313" key="8">
    <source>
        <dbReference type="Proteomes" id="UP000249619"/>
    </source>
</evidence>
<dbReference type="Gene3D" id="3.40.50.150">
    <property type="entry name" value="Vaccinia Virus protein VP39"/>
    <property type="match status" value="1"/>
</dbReference>
<dbReference type="Pfam" id="PF00891">
    <property type="entry name" value="Methyltransf_2"/>
    <property type="match status" value="1"/>
</dbReference>
<keyword evidence="2 7" id="KW-0808">Transferase</keyword>
<feature type="compositionally biased region" description="Polar residues" evidence="4">
    <location>
        <begin position="450"/>
        <end position="460"/>
    </location>
</feature>
<dbReference type="Proteomes" id="UP000249619">
    <property type="component" value="Unassembled WGS sequence"/>
</dbReference>
<dbReference type="GO" id="GO:0008171">
    <property type="term" value="F:O-methyltransferase activity"/>
    <property type="evidence" value="ECO:0007669"/>
    <property type="project" value="InterPro"/>
</dbReference>
<feature type="compositionally biased region" description="Low complexity" evidence="4">
    <location>
        <begin position="429"/>
        <end position="442"/>
    </location>
</feature>
<dbReference type="AlphaFoldDB" id="A0A364MTJ8"/>
<dbReference type="GO" id="GO:0046983">
    <property type="term" value="F:protein dimerization activity"/>
    <property type="evidence" value="ECO:0007669"/>
    <property type="project" value="InterPro"/>
</dbReference>
<proteinExistence type="predicted"/>
<keyword evidence="3" id="KW-0949">S-adenosyl-L-methionine</keyword>
<accession>A0A364MTJ8</accession>
<dbReference type="EMBL" id="QGDH01000224">
    <property type="protein sequence ID" value="RAR02203.1"/>
    <property type="molecule type" value="Genomic_DNA"/>
</dbReference>
<name>A0A364MTJ8_STELY</name>
<evidence type="ECO:0000256" key="4">
    <source>
        <dbReference type="SAM" id="MobiDB-lite"/>
    </source>
</evidence>
<evidence type="ECO:0000259" key="5">
    <source>
        <dbReference type="Pfam" id="PF00891"/>
    </source>
</evidence>